<dbReference type="SMART" id="SM00507">
    <property type="entry name" value="HNHc"/>
    <property type="match status" value="1"/>
</dbReference>
<evidence type="ECO:0000256" key="1">
    <source>
        <dbReference type="SAM" id="MobiDB-lite"/>
    </source>
</evidence>
<dbReference type="CDD" id="cd00085">
    <property type="entry name" value="HNHc"/>
    <property type="match status" value="1"/>
</dbReference>
<dbReference type="GO" id="GO:0004519">
    <property type="term" value="F:endonuclease activity"/>
    <property type="evidence" value="ECO:0007669"/>
    <property type="project" value="UniProtKB-KW"/>
</dbReference>
<sequence>MNYELIYNRIMERAHSERGVPLSYYKCQGKGYERHHIKPRCLGGDKLDGKNVALLTPREHYVAHKLLVKMYPSNHKLWFAWHRLSTDGLDRKVSARDYAKVKELNSKALSITNKGRVFSEEHRRNLGKSQIGNTKSKGCKRSAETRRRMSEAAKKPKRKVTCPHCGLIGGAGNMTRYHFDNCKSKSM</sequence>
<feature type="compositionally biased region" description="Polar residues" evidence="1">
    <location>
        <begin position="127"/>
        <end position="136"/>
    </location>
</feature>
<organism evidence="3 4">
    <name type="scientific">Hafnia phage vB_HpaM_SarahDanielle</name>
    <dbReference type="NCBI Taxonomy" id="2836113"/>
    <lineage>
        <taxon>Viruses</taxon>
        <taxon>Duplodnaviria</taxon>
        <taxon>Heunggongvirae</taxon>
        <taxon>Uroviricota</taxon>
        <taxon>Caudoviricetes</taxon>
        <taxon>Andersonviridae</taxon>
        <taxon>Andersonviridae incertae sedis</taxon>
        <taxon>Daniellevirus</taxon>
        <taxon>Daniellevirus danielle</taxon>
    </lineage>
</organism>
<gene>
    <name evidence="3" type="ORF">SARAHDANIELLE_34</name>
</gene>
<dbReference type="InterPro" id="IPR003611">
    <property type="entry name" value="NUMOD3"/>
</dbReference>
<evidence type="ECO:0000259" key="2">
    <source>
        <dbReference type="SMART" id="SM00507"/>
    </source>
</evidence>
<keyword evidence="3" id="KW-0255">Endonuclease</keyword>
<protein>
    <submittedName>
        <fullName evidence="3">HNH endonuclease</fullName>
    </submittedName>
</protein>
<feature type="region of interest" description="Disordered" evidence="1">
    <location>
        <begin position="122"/>
        <end position="156"/>
    </location>
</feature>
<reference evidence="3" key="1">
    <citation type="submission" date="2021-03" db="EMBL/GenBank/DDBJ databases">
        <authorList>
            <person name="Thompson D.W."/>
            <person name="Brown H.M.F."/>
            <person name="Thompson S.D."/>
            <person name="Grose J.H."/>
        </authorList>
    </citation>
    <scope>NUCLEOTIDE SEQUENCE</scope>
</reference>
<dbReference type="Proteomes" id="UP000827626">
    <property type="component" value="Segment"/>
</dbReference>
<dbReference type="EMBL" id="MW749010">
    <property type="protein sequence ID" value="QYA57462.1"/>
    <property type="molecule type" value="Genomic_DNA"/>
</dbReference>
<keyword evidence="4" id="KW-1185">Reference proteome</keyword>
<feature type="domain" description="HNH nuclease" evidence="2">
    <location>
        <begin position="10"/>
        <end position="61"/>
    </location>
</feature>
<dbReference type="InterPro" id="IPR003615">
    <property type="entry name" value="HNH_nuc"/>
</dbReference>
<proteinExistence type="predicted"/>
<evidence type="ECO:0000313" key="3">
    <source>
        <dbReference type="EMBL" id="QYA57462.1"/>
    </source>
</evidence>
<keyword evidence="3" id="KW-0378">Hydrolase</keyword>
<evidence type="ECO:0000313" key="4">
    <source>
        <dbReference type="Proteomes" id="UP000827626"/>
    </source>
</evidence>
<feature type="compositionally biased region" description="Basic and acidic residues" evidence="1">
    <location>
        <begin position="141"/>
        <end position="154"/>
    </location>
</feature>
<keyword evidence="3" id="KW-0540">Nuclease</keyword>
<dbReference type="GO" id="GO:0003677">
    <property type="term" value="F:DNA binding"/>
    <property type="evidence" value="ECO:0007669"/>
    <property type="project" value="InterPro"/>
</dbReference>
<name>A0AAE7W9N6_9CAUD</name>
<accession>A0AAE7W9N6</accession>
<dbReference type="Pfam" id="PF07460">
    <property type="entry name" value="NUMOD3"/>
    <property type="match status" value="1"/>
</dbReference>